<dbReference type="EC" id="2.4.1.17" evidence="5"/>
<name>A0A8K0CX08_IGNLU</name>
<feature type="transmembrane region" description="Helical" evidence="5">
    <location>
        <begin position="320"/>
        <end position="347"/>
    </location>
</feature>
<evidence type="ECO:0000256" key="4">
    <source>
        <dbReference type="RuleBase" id="RU003718"/>
    </source>
</evidence>
<evidence type="ECO:0000313" key="6">
    <source>
        <dbReference type="EMBL" id="KAF2893151.1"/>
    </source>
</evidence>
<dbReference type="SUPFAM" id="SSF53756">
    <property type="entry name" value="UDP-Glycosyltransferase/glycogen phosphorylase"/>
    <property type="match status" value="1"/>
</dbReference>
<comment type="similarity">
    <text evidence="1 4">Belongs to the UDP-glycosyltransferase family.</text>
</comment>
<sequence>MLPPHLSNSFGNLLQTSYMPYFATVFTTKMTLSERVVNFIYTNLDVLYREYISCPTEYNLAKKRFGDDIDTFEEVERNISILLANTDPNLDYSIALPPNIIPVGGLHIKPAKPLPADIEQIMDEAKDGVILFSLGTNIKFSLLTSQQKKALFTALQKFPQTVLWKIEVENPKGLPKNVVVRKWLPQNDILGHPNTKLFISHGGALSTQEAIYHGVPVVTIPFIIDQYISSHRFAAKKFGRHLDHHNLTTENVYDTVKDVLENPIYRNNIQEASSRYRDQPETPLERGVFWIEYILRHKSAKNLVTPARDMPFYKTSNLDVLLVFAIGLFFVYKLILMLILTTVRFVFGYGRSATKTKTE</sequence>
<dbReference type="InterPro" id="IPR050271">
    <property type="entry name" value="UDP-glycosyltransferase"/>
</dbReference>
<keyword evidence="5" id="KW-0812">Transmembrane</keyword>
<organism evidence="6 7">
    <name type="scientific">Ignelater luminosus</name>
    <name type="common">Cucubano</name>
    <name type="synonym">Pyrophorus luminosus</name>
    <dbReference type="NCBI Taxonomy" id="2038154"/>
    <lineage>
        <taxon>Eukaryota</taxon>
        <taxon>Metazoa</taxon>
        <taxon>Ecdysozoa</taxon>
        <taxon>Arthropoda</taxon>
        <taxon>Hexapoda</taxon>
        <taxon>Insecta</taxon>
        <taxon>Pterygota</taxon>
        <taxon>Neoptera</taxon>
        <taxon>Endopterygota</taxon>
        <taxon>Coleoptera</taxon>
        <taxon>Polyphaga</taxon>
        <taxon>Elateriformia</taxon>
        <taxon>Elateroidea</taxon>
        <taxon>Elateridae</taxon>
        <taxon>Agrypninae</taxon>
        <taxon>Pyrophorini</taxon>
        <taxon>Ignelater</taxon>
    </lineage>
</organism>
<dbReference type="InterPro" id="IPR002213">
    <property type="entry name" value="UDP_glucos_trans"/>
</dbReference>
<evidence type="ECO:0000256" key="5">
    <source>
        <dbReference type="RuleBase" id="RU362059"/>
    </source>
</evidence>
<dbReference type="CDD" id="cd03784">
    <property type="entry name" value="GT1_Gtf-like"/>
    <property type="match status" value="1"/>
</dbReference>
<dbReference type="Gene3D" id="3.40.50.2000">
    <property type="entry name" value="Glycogen Phosphorylase B"/>
    <property type="match status" value="1"/>
</dbReference>
<keyword evidence="5" id="KW-0472">Membrane</keyword>
<gene>
    <name evidence="6" type="ORF">ILUMI_13022</name>
</gene>
<dbReference type="Pfam" id="PF00201">
    <property type="entry name" value="UDPGT"/>
    <property type="match status" value="1"/>
</dbReference>
<dbReference type="AlphaFoldDB" id="A0A8K0CX08"/>
<comment type="subcellular location">
    <subcellularLocation>
        <location evidence="5">Membrane</location>
        <topology evidence="5">Single-pass membrane protein</topology>
    </subcellularLocation>
</comment>
<comment type="catalytic activity">
    <reaction evidence="5">
        <text>glucuronate acceptor + UDP-alpha-D-glucuronate = acceptor beta-D-glucuronoside + UDP + H(+)</text>
        <dbReference type="Rhea" id="RHEA:21032"/>
        <dbReference type="ChEBI" id="CHEBI:15378"/>
        <dbReference type="ChEBI" id="CHEBI:58052"/>
        <dbReference type="ChEBI" id="CHEBI:58223"/>
        <dbReference type="ChEBI" id="CHEBI:132367"/>
        <dbReference type="ChEBI" id="CHEBI:132368"/>
        <dbReference type="EC" id="2.4.1.17"/>
    </reaction>
</comment>
<dbReference type="PROSITE" id="PS00375">
    <property type="entry name" value="UDPGT"/>
    <property type="match status" value="1"/>
</dbReference>
<evidence type="ECO:0000256" key="1">
    <source>
        <dbReference type="ARBA" id="ARBA00009995"/>
    </source>
</evidence>
<dbReference type="GO" id="GO:0015020">
    <property type="term" value="F:glucuronosyltransferase activity"/>
    <property type="evidence" value="ECO:0007669"/>
    <property type="project" value="UniProtKB-EC"/>
</dbReference>
<keyword evidence="5" id="KW-1133">Transmembrane helix</keyword>
<proteinExistence type="inferred from homology"/>
<dbReference type="InterPro" id="IPR035595">
    <property type="entry name" value="UDP_glycos_trans_CS"/>
</dbReference>
<evidence type="ECO:0000256" key="3">
    <source>
        <dbReference type="ARBA" id="ARBA00022679"/>
    </source>
</evidence>
<evidence type="ECO:0000313" key="7">
    <source>
        <dbReference type="Proteomes" id="UP000801492"/>
    </source>
</evidence>
<dbReference type="GO" id="GO:0016020">
    <property type="term" value="C:membrane"/>
    <property type="evidence" value="ECO:0007669"/>
    <property type="project" value="UniProtKB-SubCell"/>
</dbReference>
<keyword evidence="3 4" id="KW-0808">Transferase</keyword>
<comment type="caution">
    <text evidence="6">The sequence shown here is derived from an EMBL/GenBank/DDBJ whole genome shotgun (WGS) entry which is preliminary data.</text>
</comment>
<dbReference type="EMBL" id="VTPC01008205">
    <property type="protein sequence ID" value="KAF2893151.1"/>
    <property type="molecule type" value="Genomic_DNA"/>
</dbReference>
<dbReference type="Proteomes" id="UP000801492">
    <property type="component" value="Unassembled WGS sequence"/>
</dbReference>
<protein>
    <recommendedName>
        <fullName evidence="5">UDP-glucuronosyltransferase</fullName>
        <ecNumber evidence="5">2.4.1.17</ecNumber>
    </recommendedName>
</protein>
<dbReference type="OrthoDB" id="5835829at2759"/>
<evidence type="ECO:0000256" key="2">
    <source>
        <dbReference type="ARBA" id="ARBA00022676"/>
    </source>
</evidence>
<dbReference type="FunFam" id="3.40.50.2000:FF:000021">
    <property type="entry name" value="UDP-glucuronosyltransferase"/>
    <property type="match status" value="1"/>
</dbReference>
<keyword evidence="7" id="KW-1185">Reference proteome</keyword>
<dbReference type="PANTHER" id="PTHR48043:SF159">
    <property type="entry name" value="EG:EG0003.4 PROTEIN-RELATED"/>
    <property type="match status" value="1"/>
</dbReference>
<dbReference type="PANTHER" id="PTHR48043">
    <property type="entry name" value="EG:EG0003.4 PROTEIN-RELATED"/>
    <property type="match status" value="1"/>
</dbReference>
<reference evidence="6" key="1">
    <citation type="submission" date="2019-08" db="EMBL/GenBank/DDBJ databases">
        <title>The genome of the North American firefly Photinus pyralis.</title>
        <authorList>
            <consortium name="Photinus pyralis genome working group"/>
            <person name="Fallon T.R."/>
            <person name="Sander Lower S.E."/>
            <person name="Weng J.-K."/>
        </authorList>
    </citation>
    <scope>NUCLEOTIDE SEQUENCE</scope>
    <source>
        <strain evidence="6">TRF0915ILg1</strain>
        <tissue evidence="6">Whole body</tissue>
    </source>
</reference>
<keyword evidence="2 4" id="KW-0328">Glycosyltransferase</keyword>
<accession>A0A8K0CX08</accession>